<dbReference type="GO" id="GO:0005524">
    <property type="term" value="F:ATP binding"/>
    <property type="evidence" value="ECO:0007669"/>
    <property type="project" value="UniProtKB-KW"/>
</dbReference>
<protein>
    <recommendedName>
        <fullName evidence="8">RuvB-like helicase</fullName>
        <ecNumber evidence="8">3.6.4.12</ecNumber>
    </recommendedName>
</protein>
<dbReference type="GO" id="GO:0016887">
    <property type="term" value="F:ATP hydrolysis activity"/>
    <property type="evidence" value="ECO:0007669"/>
    <property type="project" value="RHEA"/>
</dbReference>
<dbReference type="FunFam" id="2.40.50.360:FF:000001">
    <property type="entry name" value="RuvB-like helicase"/>
    <property type="match status" value="1"/>
</dbReference>
<dbReference type="InterPro" id="IPR041048">
    <property type="entry name" value="RuvB-like_C"/>
</dbReference>
<dbReference type="SMART" id="SM00382">
    <property type="entry name" value="AAA"/>
    <property type="match status" value="1"/>
</dbReference>
<evidence type="ECO:0000256" key="4">
    <source>
        <dbReference type="ARBA" id="ARBA00022801"/>
    </source>
</evidence>
<evidence type="ECO:0000256" key="5">
    <source>
        <dbReference type="ARBA" id="ARBA00022806"/>
    </source>
</evidence>
<comment type="similarity">
    <text evidence="2 8">Belongs to the RuvB family.</text>
</comment>
<dbReference type="PANTHER" id="PTHR11093">
    <property type="entry name" value="RUVB-RELATED REPTIN AND PONTIN"/>
    <property type="match status" value="1"/>
</dbReference>
<organism evidence="10 11">
    <name type="scientific">Porphyridium purpureum</name>
    <name type="common">Red alga</name>
    <name type="synonym">Porphyridium cruentum</name>
    <dbReference type="NCBI Taxonomy" id="35688"/>
    <lineage>
        <taxon>Eukaryota</taxon>
        <taxon>Rhodophyta</taxon>
        <taxon>Bangiophyceae</taxon>
        <taxon>Porphyridiales</taxon>
        <taxon>Porphyridiaceae</taxon>
        <taxon>Porphyridium</taxon>
    </lineage>
</organism>
<evidence type="ECO:0000259" key="9">
    <source>
        <dbReference type="SMART" id="SM00382"/>
    </source>
</evidence>
<dbReference type="Gene3D" id="1.10.8.60">
    <property type="match status" value="1"/>
</dbReference>
<comment type="catalytic activity">
    <reaction evidence="8">
        <text>ATP + H2O = ADP + phosphate + H(+)</text>
        <dbReference type="Rhea" id="RHEA:13065"/>
        <dbReference type="ChEBI" id="CHEBI:15377"/>
        <dbReference type="ChEBI" id="CHEBI:15378"/>
        <dbReference type="ChEBI" id="CHEBI:30616"/>
        <dbReference type="ChEBI" id="CHEBI:43474"/>
        <dbReference type="ChEBI" id="CHEBI:456216"/>
        <dbReference type="EC" id="3.6.4.12"/>
    </reaction>
</comment>
<dbReference type="InterPro" id="IPR027417">
    <property type="entry name" value="P-loop_NTPase"/>
</dbReference>
<dbReference type="SUPFAM" id="SSF52540">
    <property type="entry name" value="P-loop containing nucleoside triphosphate hydrolases"/>
    <property type="match status" value="1"/>
</dbReference>
<evidence type="ECO:0000256" key="2">
    <source>
        <dbReference type="ARBA" id="ARBA00007519"/>
    </source>
</evidence>
<evidence type="ECO:0000256" key="6">
    <source>
        <dbReference type="ARBA" id="ARBA00022840"/>
    </source>
</evidence>
<dbReference type="GO" id="GO:0005634">
    <property type="term" value="C:nucleus"/>
    <property type="evidence" value="ECO:0007669"/>
    <property type="project" value="UniProtKB-SubCell"/>
</dbReference>
<gene>
    <name evidence="10" type="ORF">FVE85_6084</name>
</gene>
<keyword evidence="11" id="KW-1185">Reference proteome</keyword>
<dbReference type="EMBL" id="VRMN01000001">
    <property type="protein sequence ID" value="KAA8498499.1"/>
    <property type="molecule type" value="Genomic_DNA"/>
</dbReference>
<dbReference type="AlphaFoldDB" id="A0A5J4Z3G3"/>
<evidence type="ECO:0000256" key="1">
    <source>
        <dbReference type="ARBA" id="ARBA00004123"/>
    </source>
</evidence>
<dbReference type="InterPro" id="IPR042487">
    <property type="entry name" value="RuvBL1/2_DNA/RNA_bd_dom"/>
</dbReference>
<dbReference type="EC" id="3.6.4.12" evidence="8"/>
<keyword evidence="7 8" id="KW-0539">Nucleus</keyword>
<dbReference type="Proteomes" id="UP000324585">
    <property type="component" value="Unassembled WGS sequence"/>
</dbReference>
<dbReference type="GO" id="GO:0003678">
    <property type="term" value="F:DNA helicase activity"/>
    <property type="evidence" value="ECO:0007669"/>
    <property type="project" value="UniProtKB-EC"/>
</dbReference>
<dbReference type="OMA" id="RTLPYNK"/>
<keyword evidence="6 8" id="KW-0067">ATP-binding</keyword>
<dbReference type="InterPro" id="IPR010339">
    <property type="entry name" value="TIP49_P-loop"/>
</dbReference>
<evidence type="ECO:0000256" key="3">
    <source>
        <dbReference type="ARBA" id="ARBA00022741"/>
    </source>
</evidence>
<evidence type="ECO:0000313" key="11">
    <source>
        <dbReference type="Proteomes" id="UP000324585"/>
    </source>
</evidence>
<keyword evidence="8" id="KW-0805">Transcription regulation</keyword>
<keyword evidence="3 8" id="KW-0547">Nucleotide-binding</keyword>
<dbReference type="Pfam" id="PF17856">
    <property type="entry name" value="TIP49_C"/>
    <property type="match status" value="1"/>
</dbReference>
<dbReference type="FunFam" id="1.10.8.60:FF:000010">
    <property type="entry name" value="RuvB-like helicase"/>
    <property type="match status" value="1"/>
</dbReference>
<name>A0A5J4Z3G3_PORPP</name>
<reference evidence="11" key="1">
    <citation type="journal article" date="2019" name="Nat. Commun.">
        <title>Expansion of phycobilisome linker gene families in mesophilic red algae.</title>
        <authorList>
            <person name="Lee J."/>
            <person name="Kim D."/>
            <person name="Bhattacharya D."/>
            <person name="Yoon H.S."/>
        </authorList>
    </citation>
    <scope>NUCLEOTIDE SEQUENCE [LARGE SCALE GENOMIC DNA]</scope>
    <source>
        <strain evidence="11">CCMP 1328</strain>
    </source>
</reference>
<comment type="subcellular location">
    <subcellularLocation>
        <location evidence="1">Nucleus</location>
    </subcellularLocation>
</comment>
<dbReference type="Gene3D" id="2.40.50.360">
    <property type="entry name" value="RuvB-like helicase, domain II"/>
    <property type="match status" value="1"/>
</dbReference>
<dbReference type="InterPro" id="IPR027238">
    <property type="entry name" value="RuvB-like"/>
</dbReference>
<accession>A0A5J4Z3G3</accession>
<sequence length="473" mass="51134">MEVDSAAPPGAGAIVAAAGIAASKSDRQRGARVVAHSHVKGLGLSGAGYALPSGAGMVGQKAAREAAGVAVELIKIGKMSGRSVLLVGAPGTGKTAIAHAIAHELGTRVPFCNMVGSEVYSAEVKKSEVLMESFRRAIGLRIKEIKEVFEGEVTELAPVETPNALEGFGKTIESVIVTLKTTKGSKQLRLDPMIYELLVKERVAVGDVIYIEANSGAVKRVGRSDSYATEYDLEAEEYVPLPKDEVHKRREVVQDISLHDLDAANARPQGGKDIMSIVNQISKPRKTEITEKLRMEINKIVAKYVEQGIAEIVPGVLFVDEVHMLDMECFAFLNRALESNLAPTVIFATNRGMCDIHGTDIRSPHGIPIDLLDRCLIIRTQPYTLEEITEILCIRADVEGVKFEPEAVTILAEIAARASLRYAIQLLTPCRVLSESNGHERVLATDIREADAVFYDAKSSARVLLEQGDAFIT</sequence>
<evidence type="ECO:0000256" key="8">
    <source>
        <dbReference type="RuleBase" id="RU363048"/>
    </source>
</evidence>
<proteinExistence type="inferred from homology"/>
<keyword evidence="8" id="KW-0804">Transcription</keyword>
<comment type="caution">
    <text evidence="10">The sequence shown here is derived from an EMBL/GenBank/DDBJ whole genome shotgun (WGS) entry which is preliminary data.</text>
</comment>
<evidence type="ECO:0000313" key="10">
    <source>
        <dbReference type="EMBL" id="KAA8498499.1"/>
    </source>
</evidence>
<keyword evidence="5 8" id="KW-0347">Helicase</keyword>
<dbReference type="OrthoDB" id="10060499at2759"/>
<dbReference type="Pfam" id="PF06068">
    <property type="entry name" value="TIP49"/>
    <property type="match status" value="1"/>
</dbReference>
<evidence type="ECO:0000256" key="7">
    <source>
        <dbReference type="ARBA" id="ARBA00023242"/>
    </source>
</evidence>
<feature type="domain" description="AAA+ ATPase" evidence="9">
    <location>
        <begin position="80"/>
        <end position="384"/>
    </location>
</feature>
<keyword evidence="4 8" id="KW-0378">Hydrolase</keyword>
<dbReference type="InterPro" id="IPR003593">
    <property type="entry name" value="AAA+_ATPase"/>
</dbReference>
<dbReference type="Gene3D" id="3.40.50.300">
    <property type="entry name" value="P-loop containing nucleotide triphosphate hydrolases"/>
    <property type="match status" value="1"/>
</dbReference>